<gene>
    <name evidence="5" type="ORF">BV95_01250</name>
</gene>
<evidence type="ECO:0000259" key="4">
    <source>
        <dbReference type="Pfam" id="PF13622"/>
    </source>
</evidence>
<reference evidence="5 6" key="1">
    <citation type="submission" date="2014-02" db="EMBL/GenBank/DDBJ databases">
        <title>Whole genome sequence of Sphingobium chlorophenolicum NBRC 16172.</title>
        <authorList>
            <person name="Gan H.M."/>
            <person name="Gan H.Y."/>
            <person name="Chew T.H."/>
            <person name="Savka M.A."/>
        </authorList>
    </citation>
    <scope>NUCLEOTIDE SEQUENCE [LARGE SCALE GENOMIC DNA]</scope>
    <source>
        <strain evidence="5 6">NBRC 16172</strain>
    </source>
</reference>
<dbReference type="InterPro" id="IPR029069">
    <property type="entry name" value="HotDog_dom_sf"/>
</dbReference>
<sequence>MIVADGPVDDDGPMPTRDPISDIIDVTEAGPDRFIGSAGARNHIGTVFGGRLLAQALLSAMKTVETLPASSFHAYFLAAGRTGQPIDYRVTRLRDSRRFANRQITAWQEGQAIFTMMAEFHAPEEGFVHQNASMPAVPPPEHVAPIQHFVRDRAAELEQAVTHNFAAALAIEMRPVEPENYFLARPTEAARSFWFRQSGAAAVEDSRLQQCLLAFASDYWLAGAAAIPHFLPTNSTEFLITSMDHAMWFHRPARCEEWMLHDTSSPSAGDGLGLTTGRIFDRDGRLIASTAQECLMRRFRA</sequence>
<evidence type="ECO:0000313" key="5">
    <source>
        <dbReference type="EMBL" id="KEQ54442.1"/>
    </source>
</evidence>
<evidence type="ECO:0000313" key="6">
    <source>
        <dbReference type="Proteomes" id="UP000028411"/>
    </source>
</evidence>
<dbReference type="PANTHER" id="PTHR11066">
    <property type="entry name" value="ACYL-COA THIOESTERASE"/>
    <property type="match status" value="1"/>
</dbReference>
<dbReference type="SUPFAM" id="SSF54637">
    <property type="entry name" value="Thioesterase/thiol ester dehydrase-isomerase"/>
    <property type="match status" value="2"/>
</dbReference>
<dbReference type="InterPro" id="IPR003703">
    <property type="entry name" value="Acyl_CoA_thio"/>
</dbReference>
<evidence type="ECO:0000256" key="1">
    <source>
        <dbReference type="ARBA" id="ARBA00006538"/>
    </source>
</evidence>
<keyword evidence="2 5" id="KW-0378">Hydrolase</keyword>
<dbReference type="EC" id="3.1.2.27" evidence="5"/>
<dbReference type="GO" id="GO:0047617">
    <property type="term" value="F:fatty acyl-CoA hydrolase activity"/>
    <property type="evidence" value="ECO:0007669"/>
    <property type="project" value="InterPro"/>
</dbReference>
<dbReference type="PATRIC" id="fig|46429.4.peg.1212"/>
<dbReference type="EMBL" id="JFHR01000010">
    <property type="protein sequence ID" value="KEQ54442.1"/>
    <property type="molecule type" value="Genomic_DNA"/>
</dbReference>
<dbReference type="CDD" id="cd03445">
    <property type="entry name" value="Thioesterase_II_repeat2"/>
    <property type="match status" value="1"/>
</dbReference>
<dbReference type="Pfam" id="PF02551">
    <property type="entry name" value="Acyl_CoA_thio"/>
    <property type="match status" value="1"/>
</dbReference>
<evidence type="ECO:0000259" key="3">
    <source>
        <dbReference type="Pfam" id="PF02551"/>
    </source>
</evidence>
<feature type="domain" description="Acyl-CoA thioesterase 2 C-terminal" evidence="3">
    <location>
        <begin position="165"/>
        <end position="293"/>
    </location>
</feature>
<dbReference type="RefSeq" id="WP_174544432.1">
    <property type="nucleotide sequence ID" value="NZ_JFHR01000010.1"/>
</dbReference>
<comment type="similarity">
    <text evidence="1">Belongs to the C/M/P thioester hydrolase family.</text>
</comment>
<name>A0A081RGW9_SPHCR</name>
<dbReference type="Gene3D" id="2.40.160.210">
    <property type="entry name" value="Acyl-CoA thioesterase, double hotdog domain"/>
    <property type="match status" value="1"/>
</dbReference>
<dbReference type="Pfam" id="PF13622">
    <property type="entry name" value="4HBT_3"/>
    <property type="match status" value="1"/>
</dbReference>
<dbReference type="PANTHER" id="PTHR11066:SF34">
    <property type="entry name" value="ACYL-COENZYME A THIOESTERASE 8"/>
    <property type="match status" value="1"/>
</dbReference>
<accession>A0A081RGW9</accession>
<dbReference type="InterPro" id="IPR049449">
    <property type="entry name" value="TesB_ACOT8-like_N"/>
</dbReference>
<comment type="caution">
    <text evidence="5">The sequence shown here is derived from an EMBL/GenBank/DDBJ whole genome shotgun (WGS) entry which is preliminary data.</text>
</comment>
<proteinExistence type="inferred from homology"/>
<dbReference type="AlphaFoldDB" id="A0A081RGW9"/>
<protein>
    <submittedName>
        <fullName evidence="5">Choloyl-CoA hydrolase</fullName>
        <ecNumber evidence="5">3.1.2.27</ecNumber>
    </submittedName>
</protein>
<dbReference type="GO" id="GO:0009062">
    <property type="term" value="P:fatty acid catabolic process"/>
    <property type="evidence" value="ECO:0007669"/>
    <property type="project" value="TreeGrafter"/>
</dbReference>
<dbReference type="GO" id="GO:0006637">
    <property type="term" value="P:acyl-CoA metabolic process"/>
    <property type="evidence" value="ECO:0007669"/>
    <property type="project" value="InterPro"/>
</dbReference>
<evidence type="ECO:0000256" key="2">
    <source>
        <dbReference type="ARBA" id="ARBA00022801"/>
    </source>
</evidence>
<organism evidence="5 6">
    <name type="scientific">Sphingobium chlorophenolicum</name>
    <dbReference type="NCBI Taxonomy" id="46429"/>
    <lineage>
        <taxon>Bacteria</taxon>
        <taxon>Pseudomonadati</taxon>
        <taxon>Pseudomonadota</taxon>
        <taxon>Alphaproteobacteria</taxon>
        <taxon>Sphingomonadales</taxon>
        <taxon>Sphingomonadaceae</taxon>
        <taxon>Sphingobium</taxon>
    </lineage>
</organism>
<feature type="domain" description="Acyl-CoA thioesterase-like N-terminal HotDog" evidence="4">
    <location>
        <begin position="42"/>
        <end position="120"/>
    </location>
</feature>
<dbReference type="CDD" id="cd03444">
    <property type="entry name" value="Thioesterase_II_repeat1"/>
    <property type="match status" value="1"/>
</dbReference>
<dbReference type="InterPro" id="IPR042171">
    <property type="entry name" value="Acyl-CoA_hotdog"/>
</dbReference>
<dbReference type="Proteomes" id="UP000028411">
    <property type="component" value="Unassembled WGS sequence"/>
</dbReference>
<dbReference type="InterPro" id="IPR025652">
    <property type="entry name" value="TesB_C"/>
</dbReference>
<dbReference type="eggNOG" id="COG1946">
    <property type="taxonomic scope" value="Bacteria"/>
</dbReference>
<dbReference type="GO" id="GO:0033882">
    <property type="term" value="F:choloyl-CoA hydrolase activity"/>
    <property type="evidence" value="ECO:0007669"/>
    <property type="project" value="UniProtKB-EC"/>
</dbReference>